<sequence>MSSLLNRVIAHYSSHRNPQDAPLTCTRAGAGSVCRSRWSQRITQIALAVALGLGGSGAPLFLPSPAAPAAHAESVFEHRFDPSHPIVDKADVLSQQQVQEASQKLTNIHSKRPFRFYIVFVKTAVPDASPTEVPSAPSSASPNAAPKPAGQTPEDKKRMLWAYQFTQKNHLDAYDALLVVETDTHQASLYHSPHGPLQNDEAQKLYSEHPADGVPSIESTVHEGKWDATLTSLEAALQKDGLYDRIIAARPSPHAFGPAYNPGFGEGPGAGGKWSPNPSAEAAQRSSSQDSPNSAVILAVLGAVAAAGVIGYVWMRRRRRNKPED</sequence>
<feature type="transmembrane region" description="Helical" evidence="2">
    <location>
        <begin position="295"/>
        <end position="315"/>
    </location>
</feature>
<dbReference type="AlphaFoldDB" id="A0A2Z5QZ41"/>
<reference evidence="3 4" key="1">
    <citation type="submission" date="2016-10" db="EMBL/GenBank/DDBJ databases">
        <title>Genome sequence of Rothia aeria strain JCM11412.</title>
        <authorList>
            <person name="Nambu T."/>
        </authorList>
    </citation>
    <scope>NUCLEOTIDE SEQUENCE [LARGE SCALE GENOMIC DNA]</scope>
    <source>
        <strain evidence="3 4">JCM 11412</strain>
    </source>
</reference>
<feature type="region of interest" description="Disordered" evidence="1">
    <location>
        <begin position="129"/>
        <end position="154"/>
    </location>
</feature>
<dbReference type="EMBL" id="AP017895">
    <property type="protein sequence ID" value="BAV87722.1"/>
    <property type="molecule type" value="Genomic_DNA"/>
</dbReference>
<proteinExistence type="predicted"/>
<keyword evidence="2" id="KW-0472">Membrane</keyword>
<keyword evidence="2" id="KW-1133">Transmembrane helix</keyword>
<evidence type="ECO:0000313" key="4">
    <source>
        <dbReference type="Proteomes" id="UP000250241"/>
    </source>
</evidence>
<gene>
    <name evidence="3" type="ORF">RA11412_1423</name>
</gene>
<keyword evidence="2" id="KW-0812">Transmembrane</keyword>
<protein>
    <recommendedName>
        <fullName evidence="5">TPM domain-containing protein</fullName>
    </recommendedName>
</protein>
<dbReference type="Gene3D" id="3.10.310.50">
    <property type="match status" value="1"/>
</dbReference>
<dbReference type="GeneID" id="93861101"/>
<feature type="compositionally biased region" description="Low complexity" evidence="1">
    <location>
        <begin position="129"/>
        <end position="149"/>
    </location>
</feature>
<evidence type="ECO:0000256" key="2">
    <source>
        <dbReference type="SAM" id="Phobius"/>
    </source>
</evidence>
<evidence type="ECO:0000256" key="1">
    <source>
        <dbReference type="SAM" id="MobiDB-lite"/>
    </source>
</evidence>
<keyword evidence="4" id="KW-1185">Reference proteome</keyword>
<organism evidence="3 4">
    <name type="scientific">Rothia aeria</name>
    <dbReference type="NCBI Taxonomy" id="172042"/>
    <lineage>
        <taxon>Bacteria</taxon>
        <taxon>Bacillati</taxon>
        <taxon>Actinomycetota</taxon>
        <taxon>Actinomycetes</taxon>
        <taxon>Micrococcales</taxon>
        <taxon>Micrococcaceae</taxon>
        <taxon>Rothia</taxon>
    </lineage>
</organism>
<evidence type="ECO:0000313" key="3">
    <source>
        <dbReference type="EMBL" id="BAV87722.1"/>
    </source>
</evidence>
<dbReference type="KEGG" id="raj:RA11412_1423"/>
<name>A0A2Z5QZ41_9MICC</name>
<dbReference type="RefSeq" id="WP_128087640.1">
    <property type="nucleotide sequence ID" value="NZ_CP068102.1"/>
</dbReference>
<evidence type="ECO:0008006" key="5">
    <source>
        <dbReference type="Google" id="ProtNLM"/>
    </source>
</evidence>
<accession>A0A2Z5QZ41</accession>
<dbReference type="Proteomes" id="UP000250241">
    <property type="component" value="Chromosome"/>
</dbReference>
<feature type="region of interest" description="Disordered" evidence="1">
    <location>
        <begin position="258"/>
        <end position="291"/>
    </location>
</feature>